<feature type="domain" description="Mechanosensitive ion channel MscS" evidence="11">
    <location>
        <begin position="190"/>
        <end position="258"/>
    </location>
</feature>
<evidence type="ECO:0000313" key="13">
    <source>
        <dbReference type="Proteomes" id="UP000218831"/>
    </source>
</evidence>
<evidence type="ECO:0000256" key="6">
    <source>
        <dbReference type="ARBA" id="ARBA00023016"/>
    </source>
</evidence>
<evidence type="ECO:0000256" key="3">
    <source>
        <dbReference type="ARBA" id="ARBA00022519"/>
    </source>
</evidence>
<keyword evidence="3" id="KW-0997">Cell inner membrane</keyword>
<dbReference type="RefSeq" id="WP_095606431.1">
    <property type="nucleotide sequence ID" value="NZ_NSKE01000005.1"/>
</dbReference>
<comment type="caution">
    <text evidence="12">The sequence shown here is derived from an EMBL/GenBank/DDBJ whole genome shotgun (WGS) entry which is preliminary data.</text>
</comment>
<evidence type="ECO:0000256" key="4">
    <source>
        <dbReference type="ARBA" id="ARBA00022692"/>
    </source>
</evidence>
<evidence type="ECO:0000256" key="1">
    <source>
        <dbReference type="ARBA" id="ARBA00004429"/>
    </source>
</evidence>
<dbReference type="InterPro" id="IPR023408">
    <property type="entry name" value="MscS_beta-dom_sf"/>
</dbReference>
<accession>A0A2A2GAU8</accession>
<feature type="transmembrane region" description="Helical" evidence="10">
    <location>
        <begin position="171"/>
        <end position="188"/>
    </location>
</feature>
<comment type="subcellular location">
    <subcellularLocation>
        <location evidence="1">Cell inner membrane</location>
        <topology evidence="1">Multi-pass membrane protein</topology>
    </subcellularLocation>
</comment>
<name>A0A2A2GAU8_9BACT</name>
<evidence type="ECO:0000313" key="12">
    <source>
        <dbReference type="EMBL" id="PAU94300.1"/>
    </source>
</evidence>
<feature type="transmembrane region" description="Helical" evidence="10">
    <location>
        <begin position="77"/>
        <end position="97"/>
    </location>
</feature>
<dbReference type="EMBL" id="NSKE01000005">
    <property type="protein sequence ID" value="PAU94300.1"/>
    <property type="molecule type" value="Genomic_DNA"/>
</dbReference>
<keyword evidence="13" id="KW-1185">Reference proteome</keyword>
<keyword evidence="4 10" id="KW-0812">Transmembrane</keyword>
<dbReference type="InterPro" id="IPR030192">
    <property type="entry name" value="YbdG"/>
</dbReference>
<evidence type="ECO:0000256" key="5">
    <source>
        <dbReference type="ARBA" id="ARBA00022989"/>
    </source>
</evidence>
<feature type="transmembrane region" description="Helical" evidence="10">
    <location>
        <begin position="21"/>
        <end position="44"/>
    </location>
</feature>
<dbReference type="GO" id="GO:0071470">
    <property type="term" value="P:cellular response to osmotic stress"/>
    <property type="evidence" value="ECO:0007669"/>
    <property type="project" value="InterPro"/>
</dbReference>
<dbReference type="Pfam" id="PF00924">
    <property type="entry name" value="MS_channel_2nd"/>
    <property type="match status" value="1"/>
</dbReference>
<dbReference type="PANTHER" id="PTHR30414">
    <property type="entry name" value="MINICONDUCTANCE MECHANOSENSITIVE CHANNEL YBDG"/>
    <property type="match status" value="1"/>
</dbReference>
<dbReference type="AlphaFoldDB" id="A0A2A2GAU8"/>
<feature type="transmembrane region" description="Helical" evidence="10">
    <location>
        <begin position="145"/>
        <end position="165"/>
    </location>
</feature>
<dbReference type="SUPFAM" id="SSF50182">
    <property type="entry name" value="Sm-like ribonucleoproteins"/>
    <property type="match status" value="1"/>
</dbReference>
<sequence>MNHLEEWIESLLVSTGIAQEWAVYLRLILFMLVLVLLSGIAYVITKRIIIRYLYTFVKKSSLTWDDALADHKVFNNVAHIIPAILVRIMAPVIFADFEQALPFIIKITDSYLLIVGMTIVFAFLRVAQYGLASHPIFKDKPIASYFQLARIILYIVTGILVLSLILEQSPVYFLSAFGAMTAIVLLIFKDTILGLVASVQMSSNDMVRVGDWVEMPKYNADGDVIEINLNTVKIQNWDRTITSIPTYYFITDSFKNWRGMQQSGGRRIKRAIYIDAQTVTFVDPEMREELKKYHLIKEYLETRQKEIEKYNEKHNLDTSVLINGRRMTNLGVFRKYVECYLKNHPQVNQDMTIMVRQLGTDSRGIPLEIYCFANTTAWLEYETIQADIFDHLYATVAFFDLDIFQEPSGRNFSKVSQSLEKNISPDN</sequence>
<evidence type="ECO:0000256" key="2">
    <source>
        <dbReference type="ARBA" id="ARBA00022475"/>
    </source>
</evidence>
<dbReference type="GO" id="GO:0005886">
    <property type="term" value="C:plasma membrane"/>
    <property type="evidence" value="ECO:0007669"/>
    <property type="project" value="UniProtKB-SubCell"/>
</dbReference>
<keyword evidence="2" id="KW-1003">Cell membrane</keyword>
<organism evidence="12 13">
    <name type="scientific">Fodinibius salipaludis</name>
    <dbReference type="NCBI Taxonomy" id="2032627"/>
    <lineage>
        <taxon>Bacteria</taxon>
        <taxon>Pseudomonadati</taxon>
        <taxon>Balneolota</taxon>
        <taxon>Balneolia</taxon>
        <taxon>Balneolales</taxon>
        <taxon>Balneolaceae</taxon>
        <taxon>Fodinibius</taxon>
    </lineage>
</organism>
<keyword evidence="6" id="KW-0346">Stress response</keyword>
<dbReference type="FunFam" id="2.30.30.60:FF:000002">
    <property type="entry name" value="Mechanosensitive ion channel family protein"/>
    <property type="match status" value="1"/>
</dbReference>
<dbReference type="InterPro" id="IPR010920">
    <property type="entry name" value="LSM_dom_sf"/>
</dbReference>
<keyword evidence="7 10" id="KW-0472">Membrane</keyword>
<dbReference type="Proteomes" id="UP000218831">
    <property type="component" value="Unassembled WGS sequence"/>
</dbReference>
<evidence type="ECO:0000256" key="8">
    <source>
        <dbReference type="ARBA" id="ARBA00093630"/>
    </source>
</evidence>
<keyword evidence="5 10" id="KW-1133">Transmembrane helix</keyword>
<evidence type="ECO:0000256" key="10">
    <source>
        <dbReference type="SAM" id="Phobius"/>
    </source>
</evidence>
<dbReference type="OrthoDB" id="9775207at2"/>
<evidence type="ECO:0000256" key="9">
    <source>
        <dbReference type="ARBA" id="ARBA00093659"/>
    </source>
</evidence>
<feature type="transmembrane region" description="Helical" evidence="10">
    <location>
        <begin position="103"/>
        <end position="124"/>
    </location>
</feature>
<dbReference type="InterPro" id="IPR006685">
    <property type="entry name" value="MscS_channel_2nd"/>
</dbReference>
<dbReference type="Gene3D" id="2.30.30.60">
    <property type="match status" value="1"/>
</dbReference>
<dbReference type="PANTHER" id="PTHR30414:SF0">
    <property type="entry name" value="MINICONDUCTANCE MECHANOSENSITIVE CHANNEL YBDG"/>
    <property type="match status" value="1"/>
</dbReference>
<evidence type="ECO:0000259" key="11">
    <source>
        <dbReference type="Pfam" id="PF00924"/>
    </source>
</evidence>
<protein>
    <recommendedName>
        <fullName evidence="8">Mechanosensing system component YbdG</fullName>
    </recommendedName>
    <alternativeName>
        <fullName evidence="9">Mechanosensitive channel homolog YbdG</fullName>
    </alternativeName>
</protein>
<evidence type="ECO:0000256" key="7">
    <source>
        <dbReference type="ARBA" id="ARBA00023136"/>
    </source>
</evidence>
<proteinExistence type="predicted"/>
<gene>
    <name evidence="12" type="ORF">CK503_08805</name>
</gene>
<dbReference type="GO" id="GO:0008381">
    <property type="term" value="F:mechanosensitive monoatomic ion channel activity"/>
    <property type="evidence" value="ECO:0007669"/>
    <property type="project" value="InterPro"/>
</dbReference>
<reference evidence="12 13" key="1">
    <citation type="submission" date="2017-08" db="EMBL/GenBank/DDBJ databases">
        <title>Aliifodinibius alkalisoli sp. nov., isolated from saline alkaline soil.</title>
        <authorList>
            <person name="Liu D."/>
            <person name="Zhang G."/>
        </authorList>
    </citation>
    <scope>NUCLEOTIDE SEQUENCE [LARGE SCALE GENOMIC DNA]</scope>
    <source>
        <strain evidence="12 13">WN023</strain>
    </source>
</reference>